<keyword evidence="5 10" id="KW-0378">Hydrolase</keyword>
<accession>A0A6A6XK68</accession>
<dbReference type="GO" id="GO:0009272">
    <property type="term" value="P:fungal-type cell wall biogenesis"/>
    <property type="evidence" value="ECO:0007669"/>
    <property type="project" value="TreeGrafter"/>
</dbReference>
<dbReference type="GO" id="GO:0016052">
    <property type="term" value="P:carbohydrate catabolic process"/>
    <property type="evidence" value="ECO:0007669"/>
    <property type="project" value="InterPro"/>
</dbReference>
<name>A0A6A6XK68_9PLEO</name>
<evidence type="ECO:0000256" key="4">
    <source>
        <dbReference type="ARBA" id="ARBA00022729"/>
    </source>
</evidence>
<feature type="chain" id="PRO_5025437568" description="mannan endo-1,6-alpha-mannosidase" evidence="9">
    <location>
        <begin position="21"/>
        <end position="550"/>
    </location>
</feature>
<feature type="signal peptide" evidence="9">
    <location>
        <begin position="1"/>
        <end position="20"/>
    </location>
</feature>
<comment type="catalytic activity">
    <reaction evidence="1">
        <text>Random hydrolysis of (1-&gt;6)-alpha-D-mannosidic linkages in unbranched (1-&gt;6)-mannans.</text>
        <dbReference type="EC" id="3.2.1.101"/>
    </reaction>
</comment>
<evidence type="ECO:0000256" key="1">
    <source>
        <dbReference type="ARBA" id="ARBA00001452"/>
    </source>
</evidence>
<dbReference type="PANTHER" id="PTHR12145">
    <property type="entry name" value="MANNAN ENDO-1,6-ALPHA-MANNOSIDASE DCW1"/>
    <property type="match status" value="1"/>
</dbReference>
<sequence>MHKLFATTIAISSVLHSVSAEPAKLDVTNSNSIKTYSKSLAESIVNDYYKTKPSSPSGLFYNLPENQNGTAEIDRSESGAIWDALIAYSHLTGDLQFNDVVAEALYAQMGPKQDFLPGPKSKTPNDEQSQWGLAALSAAEYGFPKPIDGKPTFLKLAQNVFNSQISRWDDKTCKGGLRVFVNDGDKEYFAKNGWSASNFFLLGARLNKLTGNKVYALWAERQFKWAHENGLIGKNFEVYDLMHTHCDVDHDISTNLNLGHWIEGSAVLFSNVKGNYDTKPWKDRVNGLLATTKTNPNLYHMPSKPETAPYDLIKSSDQSISNTVQYARSLSHTTHLAPFTSDTLMPNITNAAKAASGVCGQHTMKTEKKESKIKMACTADWRGEGPKRLHKEDDLTVTSAAAALEVVQGLLWAMPKDKEGGYQGEPKPSQTTKKDEPKETKKPEDPKETKKPEEPKKTDRPDDPKQTAKPENPKQTTKPEDSKQTTKPGPQPTTTNQGETQPSQSTTEGEARPSQTSTDAAAPPLSPTTSASATPSGESGGSETRARQDY</sequence>
<dbReference type="InterPro" id="IPR014480">
    <property type="entry name" value="Mannan-1_6-alpha_mannosidase"/>
</dbReference>
<reference evidence="10" key="1">
    <citation type="journal article" date="2020" name="Stud. Mycol.">
        <title>101 Dothideomycetes genomes: a test case for predicting lifestyles and emergence of pathogens.</title>
        <authorList>
            <person name="Haridas S."/>
            <person name="Albert R."/>
            <person name="Binder M."/>
            <person name="Bloem J."/>
            <person name="Labutti K."/>
            <person name="Salamov A."/>
            <person name="Andreopoulos B."/>
            <person name="Baker S."/>
            <person name="Barry K."/>
            <person name="Bills G."/>
            <person name="Bluhm B."/>
            <person name="Cannon C."/>
            <person name="Castanera R."/>
            <person name="Culley D."/>
            <person name="Daum C."/>
            <person name="Ezra D."/>
            <person name="Gonzalez J."/>
            <person name="Henrissat B."/>
            <person name="Kuo A."/>
            <person name="Liang C."/>
            <person name="Lipzen A."/>
            <person name="Lutzoni F."/>
            <person name="Magnuson J."/>
            <person name="Mondo S."/>
            <person name="Nolan M."/>
            <person name="Ohm R."/>
            <person name="Pangilinan J."/>
            <person name="Park H.-J."/>
            <person name="Ramirez L."/>
            <person name="Alfaro M."/>
            <person name="Sun H."/>
            <person name="Tritt A."/>
            <person name="Yoshinaga Y."/>
            <person name="Zwiers L.-H."/>
            <person name="Turgeon B."/>
            <person name="Goodwin S."/>
            <person name="Spatafora J."/>
            <person name="Crous P."/>
            <person name="Grigoriev I."/>
        </authorList>
    </citation>
    <scope>NUCLEOTIDE SEQUENCE</scope>
    <source>
        <strain evidence="10">CBS 109.77</strain>
    </source>
</reference>
<dbReference type="Pfam" id="PF03663">
    <property type="entry name" value="Glyco_hydro_76"/>
    <property type="match status" value="1"/>
</dbReference>
<protein>
    <recommendedName>
        <fullName evidence="3">mannan endo-1,6-alpha-mannosidase</fullName>
        <ecNumber evidence="3">3.2.1.101</ecNumber>
    </recommendedName>
</protein>
<dbReference type="Gene3D" id="1.50.10.20">
    <property type="match status" value="1"/>
</dbReference>
<evidence type="ECO:0000256" key="2">
    <source>
        <dbReference type="ARBA" id="ARBA00009699"/>
    </source>
</evidence>
<organism evidence="10 11">
    <name type="scientific">Melanomma pulvis-pyrius CBS 109.77</name>
    <dbReference type="NCBI Taxonomy" id="1314802"/>
    <lineage>
        <taxon>Eukaryota</taxon>
        <taxon>Fungi</taxon>
        <taxon>Dikarya</taxon>
        <taxon>Ascomycota</taxon>
        <taxon>Pezizomycotina</taxon>
        <taxon>Dothideomycetes</taxon>
        <taxon>Pleosporomycetidae</taxon>
        <taxon>Pleosporales</taxon>
        <taxon>Melanommataceae</taxon>
        <taxon>Melanomma</taxon>
    </lineage>
</organism>
<evidence type="ECO:0000256" key="3">
    <source>
        <dbReference type="ARBA" id="ARBA00012350"/>
    </source>
</evidence>
<gene>
    <name evidence="10" type="ORF">K505DRAFT_372863</name>
</gene>
<dbReference type="PANTHER" id="PTHR12145:SF36">
    <property type="entry name" value="MANNAN ENDO-1,6-ALPHA-MANNOSIDASE DCW1"/>
    <property type="match status" value="1"/>
</dbReference>
<dbReference type="AlphaFoldDB" id="A0A6A6XK68"/>
<evidence type="ECO:0000256" key="6">
    <source>
        <dbReference type="ARBA" id="ARBA00023180"/>
    </source>
</evidence>
<feature type="region of interest" description="Disordered" evidence="8">
    <location>
        <begin position="417"/>
        <end position="550"/>
    </location>
</feature>
<dbReference type="InterPro" id="IPR005198">
    <property type="entry name" value="Glyco_hydro_76"/>
</dbReference>
<evidence type="ECO:0000256" key="7">
    <source>
        <dbReference type="ARBA" id="ARBA00023295"/>
    </source>
</evidence>
<keyword evidence="7" id="KW-0326">Glycosidase</keyword>
<evidence type="ECO:0000313" key="11">
    <source>
        <dbReference type="Proteomes" id="UP000799757"/>
    </source>
</evidence>
<feature type="compositionally biased region" description="Low complexity" evidence="8">
    <location>
        <begin position="516"/>
        <end position="536"/>
    </location>
</feature>
<dbReference type="InterPro" id="IPR008928">
    <property type="entry name" value="6-hairpin_glycosidase_sf"/>
</dbReference>
<dbReference type="EMBL" id="MU001819">
    <property type="protein sequence ID" value="KAF2796930.1"/>
    <property type="molecule type" value="Genomic_DNA"/>
</dbReference>
<dbReference type="Proteomes" id="UP000799757">
    <property type="component" value="Unassembled WGS sequence"/>
</dbReference>
<dbReference type="OrthoDB" id="3798256at2759"/>
<dbReference type="EC" id="3.2.1.101" evidence="3"/>
<feature type="compositionally biased region" description="Low complexity" evidence="8">
    <location>
        <begin position="485"/>
        <end position="502"/>
    </location>
</feature>
<evidence type="ECO:0000256" key="8">
    <source>
        <dbReference type="SAM" id="MobiDB-lite"/>
    </source>
</evidence>
<keyword evidence="4 9" id="KW-0732">Signal</keyword>
<feature type="compositionally biased region" description="Basic and acidic residues" evidence="8">
    <location>
        <begin position="432"/>
        <end position="484"/>
    </location>
</feature>
<dbReference type="GO" id="GO:0008496">
    <property type="term" value="F:mannan endo-1,6-alpha-mannosidase activity"/>
    <property type="evidence" value="ECO:0007669"/>
    <property type="project" value="UniProtKB-EC"/>
</dbReference>
<evidence type="ECO:0000256" key="9">
    <source>
        <dbReference type="SAM" id="SignalP"/>
    </source>
</evidence>
<proteinExistence type="inferred from homology"/>
<keyword evidence="11" id="KW-1185">Reference proteome</keyword>
<evidence type="ECO:0000256" key="5">
    <source>
        <dbReference type="ARBA" id="ARBA00022801"/>
    </source>
</evidence>
<dbReference type="SUPFAM" id="SSF48208">
    <property type="entry name" value="Six-hairpin glycosidases"/>
    <property type="match status" value="1"/>
</dbReference>
<evidence type="ECO:0000313" key="10">
    <source>
        <dbReference type="EMBL" id="KAF2796930.1"/>
    </source>
</evidence>
<keyword evidence="6" id="KW-0325">Glycoprotein</keyword>
<comment type="similarity">
    <text evidence="2">Belongs to the glycosyl hydrolase 76 family.</text>
</comment>